<dbReference type="PROSITE" id="PS51904">
    <property type="entry name" value="GLYCOSYL_HYDROL_F25_2"/>
    <property type="match status" value="1"/>
</dbReference>
<dbReference type="InterPro" id="IPR018077">
    <property type="entry name" value="Glyco_hydro_fam25_subgr"/>
</dbReference>
<dbReference type="GO" id="GO:0003796">
    <property type="term" value="F:lysozyme activity"/>
    <property type="evidence" value="ECO:0007669"/>
    <property type="project" value="InterPro"/>
</dbReference>
<dbReference type="EMBL" id="WEGJ01000016">
    <property type="protein sequence ID" value="MQY13884.1"/>
    <property type="molecule type" value="Genomic_DNA"/>
</dbReference>
<gene>
    <name evidence="4" type="ORF">SRB5_40400</name>
</gene>
<evidence type="ECO:0000313" key="5">
    <source>
        <dbReference type="Proteomes" id="UP000466345"/>
    </source>
</evidence>
<dbReference type="Proteomes" id="UP000466345">
    <property type="component" value="Unassembled WGS sequence"/>
</dbReference>
<dbReference type="CDD" id="cd00599">
    <property type="entry name" value="GH25_muramidase"/>
    <property type="match status" value="1"/>
</dbReference>
<dbReference type="GO" id="GO:0016998">
    <property type="term" value="P:cell wall macromolecule catabolic process"/>
    <property type="evidence" value="ECO:0007669"/>
    <property type="project" value="InterPro"/>
</dbReference>
<dbReference type="GO" id="GO:0009253">
    <property type="term" value="P:peptidoglycan catabolic process"/>
    <property type="evidence" value="ECO:0007669"/>
    <property type="project" value="InterPro"/>
</dbReference>
<reference evidence="4 5" key="1">
    <citation type="submission" date="2019-10" db="EMBL/GenBank/DDBJ databases">
        <title>Streptomyces smaragdinus sp. nov. and Streptomyces fabii sp. nov., isolated from the gut of fungus growing-termite Macrotermes natalensis.</title>
        <authorList>
            <person name="Schwitalla J."/>
            <person name="Benndorf R."/>
            <person name="Martin K."/>
            <person name="De Beer W."/>
            <person name="Kaster A.-K."/>
            <person name="Vollmers J."/>
            <person name="Poulsen M."/>
            <person name="Beemelmanns C."/>
        </authorList>
    </citation>
    <scope>NUCLEOTIDE SEQUENCE [LARGE SCALE GENOMIC DNA]</scope>
    <source>
        <strain evidence="4 5">RB5</strain>
    </source>
</reference>
<organism evidence="4 5">
    <name type="scientific">Streptomyces smaragdinus</name>
    <dbReference type="NCBI Taxonomy" id="2585196"/>
    <lineage>
        <taxon>Bacteria</taxon>
        <taxon>Bacillati</taxon>
        <taxon>Actinomycetota</taxon>
        <taxon>Actinomycetes</taxon>
        <taxon>Kitasatosporales</taxon>
        <taxon>Streptomycetaceae</taxon>
        <taxon>Streptomyces</taxon>
    </lineage>
</organism>
<dbReference type="GO" id="GO:0016052">
    <property type="term" value="P:carbohydrate catabolic process"/>
    <property type="evidence" value="ECO:0007669"/>
    <property type="project" value="TreeGrafter"/>
</dbReference>
<dbReference type="SUPFAM" id="SSF51445">
    <property type="entry name" value="(Trans)glycosidases"/>
    <property type="match status" value="1"/>
</dbReference>
<dbReference type="Gene3D" id="3.20.20.80">
    <property type="entry name" value="Glycosidases"/>
    <property type="match status" value="1"/>
</dbReference>
<keyword evidence="5" id="KW-1185">Reference proteome</keyword>
<dbReference type="InterPro" id="IPR017853">
    <property type="entry name" value="GH"/>
</dbReference>
<dbReference type="SMART" id="SM00641">
    <property type="entry name" value="Glyco_25"/>
    <property type="match status" value="1"/>
</dbReference>
<protein>
    <recommendedName>
        <fullName evidence="6">Hydrolase</fullName>
    </recommendedName>
</protein>
<dbReference type="PANTHER" id="PTHR34135:SF2">
    <property type="entry name" value="LYSOZYME"/>
    <property type="match status" value="1"/>
</dbReference>
<name>A0A7K0CM78_9ACTN</name>
<evidence type="ECO:0000313" key="4">
    <source>
        <dbReference type="EMBL" id="MQY13884.1"/>
    </source>
</evidence>
<accession>A0A7K0CM78</accession>
<comment type="caution">
    <text evidence="4">The sequence shown here is derived from an EMBL/GenBank/DDBJ whole genome shotgun (WGS) entry which is preliminary data.</text>
</comment>
<dbReference type="InterPro" id="IPR002053">
    <property type="entry name" value="Glyco_hydro_25"/>
</dbReference>
<evidence type="ECO:0000256" key="3">
    <source>
        <dbReference type="ARBA" id="ARBA00023295"/>
    </source>
</evidence>
<dbReference type="Pfam" id="PF01183">
    <property type="entry name" value="Glyco_hydro_25"/>
    <property type="match status" value="1"/>
</dbReference>
<dbReference type="PANTHER" id="PTHR34135">
    <property type="entry name" value="LYSOZYME"/>
    <property type="match status" value="1"/>
</dbReference>
<sequence length="286" mass="31782">MIKGIDVSNHQSTFPTGGFDFCIMKATEGRTYTDPRQSAHARRARSAGLVVGFYHFLWPGNIAAQARYFVDKCVSREGDVLACDWERTSDGTAATCAEKDAFLREVKRLRPDHRVLLYCSTDFWLNRDTTSFAGDGLWVAHYGVPAGKPGIRAEWLIHQYTSRPLDTNVARFASRAAMRAWAQEDDMPLTDTDAKKVWNTDFVKAPVENPDNPTWTPASYLRDTNLRARAVQEKLADLTEIELTAEQITALAAALAEHPGLVDQLAEKIAEKVAARLASVPAQTNP</sequence>
<keyword evidence="3" id="KW-0326">Glycosidase</keyword>
<dbReference type="AlphaFoldDB" id="A0A7K0CM78"/>
<evidence type="ECO:0008006" key="6">
    <source>
        <dbReference type="Google" id="ProtNLM"/>
    </source>
</evidence>
<comment type="similarity">
    <text evidence="1">Belongs to the glycosyl hydrolase 25 family.</text>
</comment>
<evidence type="ECO:0000256" key="1">
    <source>
        <dbReference type="ARBA" id="ARBA00010646"/>
    </source>
</evidence>
<proteinExistence type="inferred from homology"/>
<evidence type="ECO:0000256" key="2">
    <source>
        <dbReference type="ARBA" id="ARBA00022801"/>
    </source>
</evidence>
<keyword evidence="2" id="KW-0378">Hydrolase</keyword>